<evidence type="ECO:0000256" key="1">
    <source>
        <dbReference type="SAM" id="MobiDB-lite"/>
    </source>
</evidence>
<evidence type="ECO:0000256" key="2">
    <source>
        <dbReference type="SAM" id="SignalP"/>
    </source>
</evidence>
<keyword evidence="4" id="KW-1185">Reference proteome</keyword>
<protein>
    <recommendedName>
        <fullName evidence="5">DUF4124 domain-containing protein</fullName>
    </recommendedName>
</protein>
<feature type="region of interest" description="Disordered" evidence="1">
    <location>
        <begin position="70"/>
        <end position="109"/>
    </location>
</feature>
<name>A0ABU1BR55_9BURK</name>
<dbReference type="RefSeq" id="WP_338437356.1">
    <property type="nucleotide sequence ID" value="NZ_JAUYVH010000009.1"/>
</dbReference>
<comment type="caution">
    <text evidence="3">The sequence shown here is derived from an EMBL/GenBank/DDBJ whole genome shotgun (WGS) entry which is preliminary data.</text>
</comment>
<evidence type="ECO:0000313" key="4">
    <source>
        <dbReference type="Proteomes" id="UP001225596"/>
    </source>
</evidence>
<dbReference type="PROSITE" id="PS51257">
    <property type="entry name" value="PROKAR_LIPOPROTEIN"/>
    <property type="match status" value="1"/>
</dbReference>
<gene>
    <name evidence="3" type="ORF">Q8A64_13465</name>
</gene>
<evidence type="ECO:0008006" key="5">
    <source>
        <dbReference type="Google" id="ProtNLM"/>
    </source>
</evidence>
<reference evidence="3 4" key="1">
    <citation type="submission" date="2023-08" db="EMBL/GenBank/DDBJ databases">
        <title>Oxalobacteraceae gen .nov., isolated from river sludge outside the plant.</title>
        <authorList>
            <person name="Zhao S.Y."/>
        </authorList>
    </citation>
    <scope>NUCLEOTIDE SEQUENCE [LARGE SCALE GENOMIC DNA]</scope>
    <source>
        <strain evidence="3 4">R-40</strain>
    </source>
</reference>
<keyword evidence="2" id="KW-0732">Signal</keyword>
<accession>A0ABU1BR55</accession>
<dbReference type="EMBL" id="JAUYVH010000009">
    <property type="protein sequence ID" value="MDQ9171417.1"/>
    <property type="molecule type" value="Genomic_DNA"/>
</dbReference>
<feature type="chain" id="PRO_5046431881" description="DUF4124 domain-containing protein" evidence="2">
    <location>
        <begin position="32"/>
        <end position="183"/>
    </location>
</feature>
<organism evidence="3 4">
    <name type="scientific">Keguizhuia sedimenti</name>
    <dbReference type="NCBI Taxonomy" id="3064264"/>
    <lineage>
        <taxon>Bacteria</taxon>
        <taxon>Pseudomonadati</taxon>
        <taxon>Pseudomonadota</taxon>
        <taxon>Betaproteobacteria</taxon>
        <taxon>Burkholderiales</taxon>
        <taxon>Oxalobacteraceae</taxon>
        <taxon>Keguizhuia</taxon>
    </lineage>
</organism>
<feature type="signal peptide" evidence="2">
    <location>
        <begin position="1"/>
        <end position="31"/>
    </location>
</feature>
<evidence type="ECO:0000313" key="3">
    <source>
        <dbReference type="EMBL" id="MDQ9171417.1"/>
    </source>
</evidence>
<sequence length="183" mass="20462">MKYAYSSPRSLLARISAALVMSLACMPSAQSAEVNKCIVNGKTIYQEAPCAGEGKALKLNSEISREQMWEANRRASDQRRQSSDLELKRRNDQFQEQVRARNDQLEKERREARDCTRLAKEVEAAEAQMAGARFSPQTRAIRCGTLMSEKDAKAESDAVDRAVDAASSRLITARMNQQNADCK</sequence>
<dbReference type="Proteomes" id="UP001225596">
    <property type="component" value="Unassembled WGS sequence"/>
</dbReference>
<proteinExistence type="predicted"/>